<gene>
    <name evidence="5" type="ORF">HG535_0C03110</name>
</gene>
<evidence type="ECO:0008006" key="7">
    <source>
        <dbReference type="Google" id="ProtNLM"/>
    </source>
</evidence>
<dbReference type="PANTHER" id="PTHR28074">
    <property type="entry name" value="ATP SYNTHASE SUBUNIT K, MITOCHONDRIAL"/>
    <property type="match status" value="1"/>
</dbReference>
<dbReference type="OrthoDB" id="2094445at2759"/>
<name>A0A7H9B1V3_ZYGMR</name>
<proteinExistence type="predicted"/>
<dbReference type="Proteomes" id="UP000509704">
    <property type="component" value="Chromosome 3"/>
</dbReference>
<reference evidence="5 6" key="1">
    <citation type="submission" date="2020-07" db="EMBL/GenBank/DDBJ databases">
        <title>The yeast mating-type switching endonuclease HO is a domesticated member of an unorthodox homing genetic element family.</title>
        <authorList>
            <person name="Coughlan A.Y."/>
            <person name="Lombardi L."/>
            <person name="Braun-Galleani S."/>
            <person name="Martos A.R."/>
            <person name="Galeote V."/>
            <person name="Bigey F."/>
            <person name="Dequin S."/>
            <person name="Byrne K.P."/>
            <person name="Wolfe K.H."/>
        </authorList>
    </citation>
    <scope>NUCLEOTIDE SEQUENCE [LARGE SCALE GENOMIC DNA]</scope>
    <source>
        <strain evidence="5 6">NRRL Y-6702</strain>
    </source>
</reference>
<feature type="transmembrane region" description="Helical" evidence="4">
    <location>
        <begin position="12"/>
        <end position="30"/>
    </location>
</feature>
<sequence length="69" mass="7409">MGAAYHIMGRTVPSHFLALGTIGLVALIAIPNPFSSKKGESIDFNAGSKDEEKFIKEYLAKHAGAPHKQ</sequence>
<evidence type="ECO:0000256" key="2">
    <source>
        <dbReference type="ARBA" id="ARBA00023128"/>
    </source>
</evidence>
<evidence type="ECO:0000256" key="3">
    <source>
        <dbReference type="ARBA" id="ARBA00023136"/>
    </source>
</evidence>
<evidence type="ECO:0000256" key="1">
    <source>
        <dbReference type="ARBA" id="ARBA00004325"/>
    </source>
</evidence>
<dbReference type="PANTHER" id="PTHR28074:SF1">
    <property type="entry name" value="ATP SYNTHASE SUBUNIT K, MITOCHONDRIAL"/>
    <property type="match status" value="1"/>
</dbReference>
<evidence type="ECO:0000313" key="5">
    <source>
        <dbReference type="EMBL" id="QLG71959.1"/>
    </source>
</evidence>
<dbReference type="KEGG" id="zmk:HG535_0C03110"/>
<keyword evidence="3 4" id="KW-0472">Membrane</keyword>
<evidence type="ECO:0000313" key="6">
    <source>
        <dbReference type="Proteomes" id="UP000509704"/>
    </source>
</evidence>
<keyword evidence="4" id="KW-0812">Transmembrane</keyword>
<dbReference type="GO" id="GO:0015986">
    <property type="term" value="P:proton motive force-driven ATP synthesis"/>
    <property type="evidence" value="ECO:0007669"/>
    <property type="project" value="TreeGrafter"/>
</dbReference>
<dbReference type="InterPro" id="IPR021278">
    <property type="entry name" value="ATP19"/>
</dbReference>
<dbReference type="GO" id="GO:0031966">
    <property type="term" value="C:mitochondrial membrane"/>
    <property type="evidence" value="ECO:0007669"/>
    <property type="project" value="UniProtKB-SubCell"/>
</dbReference>
<dbReference type="Pfam" id="PF11022">
    <property type="entry name" value="ATP19"/>
    <property type="match status" value="1"/>
</dbReference>
<keyword evidence="2" id="KW-0496">Mitochondrion</keyword>
<comment type="subcellular location">
    <subcellularLocation>
        <location evidence="1">Mitochondrion membrane</location>
    </subcellularLocation>
</comment>
<protein>
    <recommendedName>
        <fullName evidence="7">ATP synthase subunit K, mitochondrial</fullName>
    </recommendedName>
</protein>
<evidence type="ECO:0000256" key="4">
    <source>
        <dbReference type="SAM" id="Phobius"/>
    </source>
</evidence>
<dbReference type="RefSeq" id="XP_037143687.1">
    <property type="nucleotide sequence ID" value="XM_037287792.1"/>
</dbReference>
<dbReference type="AlphaFoldDB" id="A0A7H9B1V3"/>
<dbReference type="EMBL" id="CP058606">
    <property type="protein sequence ID" value="QLG71959.1"/>
    <property type="molecule type" value="Genomic_DNA"/>
</dbReference>
<accession>A0A7H9B1V3</accession>
<keyword evidence="6" id="KW-1185">Reference proteome</keyword>
<dbReference type="GeneID" id="59235656"/>
<organism evidence="5 6">
    <name type="scientific">Zygotorulaspora mrakii</name>
    <name type="common">Zygosaccharomyces mrakii</name>
    <dbReference type="NCBI Taxonomy" id="42260"/>
    <lineage>
        <taxon>Eukaryota</taxon>
        <taxon>Fungi</taxon>
        <taxon>Dikarya</taxon>
        <taxon>Ascomycota</taxon>
        <taxon>Saccharomycotina</taxon>
        <taxon>Saccharomycetes</taxon>
        <taxon>Saccharomycetales</taxon>
        <taxon>Saccharomycetaceae</taxon>
        <taxon>Zygotorulaspora</taxon>
    </lineage>
</organism>
<keyword evidence="4" id="KW-1133">Transmembrane helix</keyword>